<dbReference type="InterPro" id="IPR053145">
    <property type="entry name" value="AB_hydrolase_Est10"/>
</dbReference>
<sequence length="477" mass="53556">MINLGYSNKQDMKTLFYSFLMLLYFVPQVDAQDIKGSWKGDLKVMGQSLPLIVHFEEQNGEWTGKMDSPSQNAIGIPMKKVLANELMVSFEMSMGNAFYEGVLTNDEIKGNFSQGGMKLPLDFTRANPEDIQKKEMPKRPQTPKAPFNYEIQEVSFENKSDNITLMGTLTKPKGEGKFPAVVLITGSGPHTRDHEILGHKPFWVIADYLSENGIVVLRYDERGIGESSGDFSSATTFDLKNDVASAIDFLKKHPLVDLGKIGVIGHSEGGLISWMLGSEENDLSFLVSLAGPVIPIKELMTKQTEELARVSGLPESVVKSEVNKNKQVYQAVIDSQSDEEWKAALEPIFEANLKEMYVPENMWASQMTSLRKAYESQLTPWMVNFLKMNPENYINNIDIPVFAAFGTKDLQVAASQNGNRLIELFEDKPDLLTLKVYENLNHLFQTAQTGGVDEYGKIEETFNEKVLSDMVKFIKEQ</sequence>
<keyword evidence="4" id="KW-1185">Reference proteome</keyword>
<dbReference type="InterPro" id="IPR022742">
    <property type="entry name" value="Hydrolase_4"/>
</dbReference>
<dbReference type="Proteomes" id="UP000006050">
    <property type="component" value="Chromosome"/>
</dbReference>
<reference evidence="4" key="1">
    <citation type="submission" date="2012-06" db="EMBL/GenBank/DDBJ databases">
        <title>The complete genome of Belliella baltica DSM 15883.</title>
        <authorList>
            <person name="Lucas S."/>
            <person name="Copeland A."/>
            <person name="Lapidus A."/>
            <person name="Goodwin L."/>
            <person name="Pitluck S."/>
            <person name="Peters L."/>
            <person name="Mikhailova N."/>
            <person name="Davenport K."/>
            <person name="Kyrpides N."/>
            <person name="Mavromatis K."/>
            <person name="Pagani I."/>
            <person name="Ivanova N."/>
            <person name="Ovchinnikova G."/>
            <person name="Zeytun A."/>
            <person name="Detter J.C."/>
            <person name="Han C."/>
            <person name="Land M."/>
            <person name="Hauser L."/>
            <person name="Markowitz V."/>
            <person name="Cheng J.-F."/>
            <person name="Hugenholtz P."/>
            <person name="Woyke T."/>
            <person name="Wu D."/>
            <person name="Tindall B."/>
            <person name="Pomrenke H."/>
            <person name="Brambilla E."/>
            <person name="Klenk H.-P."/>
            <person name="Eisen J.A."/>
        </authorList>
    </citation>
    <scope>NUCLEOTIDE SEQUENCE [LARGE SCALE GENOMIC DNA]</scope>
    <source>
        <strain evidence="4">DSM 15883 / CIP 108006 / LMG 21964 / BA134</strain>
    </source>
</reference>
<dbReference type="KEGG" id="bbd:Belba_2939"/>
<evidence type="ECO:0000256" key="1">
    <source>
        <dbReference type="ARBA" id="ARBA00022801"/>
    </source>
</evidence>
<dbReference type="PROSITE" id="PS00708">
    <property type="entry name" value="PRO_ENDOPEP_SER"/>
    <property type="match status" value="1"/>
</dbReference>
<evidence type="ECO:0000313" key="3">
    <source>
        <dbReference type="EMBL" id="AFL85469.1"/>
    </source>
</evidence>
<organism evidence="3 4">
    <name type="scientific">Belliella baltica (strain DSM 15883 / CIP 108006 / LMG 21964 / BA134)</name>
    <dbReference type="NCBI Taxonomy" id="866536"/>
    <lineage>
        <taxon>Bacteria</taxon>
        <taxon>Pseudomonadati</taxon>
        <taxon>Bacteroidota</taxon>
        <taxon>Cytophagia</taxon>
        <taxon>Cytophagales</taxon>
        <taxon>Cyclobacteriaceae</taxon>
        <taxon>Belliella</taxon>
    </lineage>
</organism>
<dbReference type="Gene3D" id="3.40.50.1820">
    <property type="entry name" value="alpha/beta hydrolase"/>
    <property type="match status" value="1"/>
</dbReference>
<feature type="domain" description="Serine aminopeptidase S33" evidence="2">
    <location>
        <begin position="205"/>
        <end position="330"/>
    </location>
</feature>
<dbReference type="Pfam" id="PF12146">
    <property type="entry name" value="Hydrolase_4"/>
    <property type="match status" value="1"/>
</dbReference>
<keyword evidence="1 3" id="KW-0378">Hydrolase</keyword>
<evidence type="ECO:0000313" key="4">
    <source>
        <dbReference type="Proteomes" id="UP000006050"/>
    </source>
</evidence>
<dbReference type="EMBL" id="CP003281">
    <property type="protein sequence ID" value="AFL85469.1"/>
    <property type="molecule type" value="Genomic_DNA"/>
</dbReference>
<proteinExistence type="predicted"/>
<evidence type="ECO:0000259" key="2">
    <source>
        <dbReference type="Pfam" id="PF12146"/>
    </source>
</evidence>
<accession>I3Z8A1</accession>
<dbReference type="PATRIC" id="fig|866536.3.peg.3026"/>
<protein>
    <submittedName>
        <fullName evidence="3">Dienelactone hydrolase-like enzyme</fullName>
    </submittedName>
</protein>
<gene>
    <name evidence="3" type="ordered locus">Belba_2939</name>
</gene>
<dbReference type="AlphaFoldDB" id="I3Z8A1"/>
<dbReference type="HOGENOM" id="CLU_033707_2_0_10"/>
<name>I3Z8A1_BELBD</name>
<dbReference type="PANTHER" id="PTHR43265:SF1">
    <property type="entry name" value="ESTERASE ESTD"/>
    <property type="match status" value="1"/>
</dbReference>
<dbReference type="GO" id="GO:0006508">
    <property type="term" value="P:proteolysis"/>
    <property type="evidence" value="ECO:0007669"/>
    <property type="project" value="InterPro"/>
</dbReference>
<dbReference type="eggNOG" id="COG1073">
    <property type="taxonomic scope" value="Bacteria"/>
</dbReference>
<dbReference type="SUPFAM" id="SSF53474">
    <property type="entry name" value="alpha/beta-Hydrolases"/>
    <property type="match status" value="1"/>
</dbReference>
<dbReference type="GO" id="GO:0004252">
    <property type="term" value="F:serine-type endopeptidase activity"/>
    <property type="evidence" value="ECO:0007669"/>
    <property type="project" value="InterPro"/>
</dbReference>
<dbReference type="PANTHER" id="PTHR43265">
    <property type="entry name" value="ESTERASE ESTD"/>
    <property type="match status" value="1"/>
</dbReference>
<dbReference type="InterPro" id="IPR029058">
    <property type="entry name" value="AB_hydrolase_fold"/>
</dbReference>
<dbReference type="GO" id="GO:0052689">
    <property type="term" value="F:carboxylic ester hydrolase activity"/>
    <property type="evidence" value="ECO:0007669"/>
    <property type="project" value="TreeGrafter"/>
</dbReference>
<dbReference type="InterPro" id="IPR002471">
    <property type="entry name" value="Pept_S9_AS"/>
</dbReference>